<evidence type="ECO:0000313" key="1">
    <source>
        <dbReference type="EMBL" id="OGZ13254.1"/>
    </source>
</evidence>
<dbReference type="EMBL" id="MHLO01000006">
    <property type="protein sequence ID" value="OGZ13254.1"/>
    <property type="molecule type" value="Genomic_DNA"/>
</dbReference>
<dbReference type="Proteomes" id="UP000178636">
    <property type="component" value="Unassembled WGS sequence"/>
</dbReference>
<name>A0A1G2DHU9_9BACT</name>
<sequence>MFRKALDKLAKWQNDRQTKQVAKKSGDVDLRHFFMLQMSDAYDGRMTCSDGWTWRMIIYNDSVVWKKAAMKHECSTEMRYTEGDDFWATMYDVAQAYTKILRVARAKYFGEKSPTEQGWDTLYVDDESQALLSEHHQYKHLAETFGLSLAPVPDEPRRFQIEVSKFAAA</sequence>
<accession>A0A1G2DHU9</accession>
<evidence type="ECO:0000313" key="2">
    <source>
        <dbReference type="Proteomes" id="UP000178636"/>
    </source>
</evidence>
<organism evidence="1 2">
    <name type="scientific">Candidatus Lloydbacteria bacterium RIFCSPHIGHO2_02_FULL_54_17</name>
    <dbReference type="NCBI Taxonomy" id="1798664"/>
    <lineage>
        <taxon>Bacteria</taxon>
        <taxon>Candidatus Lloydiibacteriota</taxon>
    </lineage>
</organism>
<dbReference type="AlphaFoldDB" id="A0A1G2DHU9"/>
<reference evidence="1 2" key="1">
    <citation type="journal article" date="2016" name="Nat. Commun.">
        <title>Thousands of microbial genomes shed light on interconnected biogeochemical processes in an aquifer system.</title>
        <authorList>
            <person name="Anantharaman K."/>
            <person name="Brown C.T."/>
            <person name="Hug L.A."/>
            <person name="Sharon I."/>
            <person name="Castelle C.J."/>
            <person name="Probst A.J."/>
            <person name="Thomas B.C."/>
            <person name="Singh A."/>
            <person name="Wilkins M.J."/>
            <person name="Karaoz U."/>
            <person name="Brodie E.L."/>
            <person name="Williams K.H."/>
            <person name="Hubbard S.S."/>
            <person name="Banfield J.F."/>
        </authorList>
    </citation>
    <scope>NUCLEOTIDE SEQUENCE [LARGE SCALE GENOMIC DNA]</scope>
</reference>
<protein>
    <submittedName>
        <fullName evidence="1">Uncharacterized protein</fullName>
    </submittedName>
</protein>
<comment type="caution">
    <text evidence="1">The sequence shown here is derived from an EMBL/GenBank/DDBJ whole genome shotgun (WGS) entry which is preliminary data.</text>
</comment>
<proteinExistence type="predicted"/>
<gene>
    <name evidence="1" type="ORF">A3C93_02150</name>
</gene>